<organism evidence="1 2">
    <name type="scientific">Persea americana</name>
    <name type="common">Avocado</name>
    <dbReference type="NCBI Taxonomy" id="3435"/>
    <lineage>
        <taxon>Eukaryota</taxon>
        <taxon>Viridiplantae</taxon>
        <taxon>Streptophyta</taxon>
        <taxon>Embryophyta</taxon>
        <taxon>Tracheophyta</taxon>
        <taxon>Spermatophyta</taxon>
        <taxon>Magnoliopsida</taxon>
        <taxon>Magnoliidae</taxon>
        <taxon>Laurales</taxon>
        <taxon>Lauraceae</taxon>
        <taxon>Persea</taxon>
    </lineage>
</organism>
<name>A0ACC2LS28_PERAE</name>
<proteinExistence type="predicted"/>
<sequence length="198" mass="22354">MCTFIRQLNTLWDVNKFPVGVGAKVSKTFEFERRGKIMSVPVVLLCAKWIRRSLTSLFQIYSASSNALFFYNKSTKSKPVALEIPLIPKPVGQLVSLVCRMSLPELEVELDLIVGKVFSLFLLSCRRNFAYLEPDLCSVFAWTTGTTEQWSHRYGDPKPGDMDMREKNCRGDEVTEDGPSSSTIPAINDGREDFSVLK</sequence>
<keyword evidence="2" id="KW-1185">Reference proteome</keyword>
<comment type="caution">
    <text evidence="1">The sequence shown here is derived from an EMBL/GenBank/DDBJ whole genome shotgun (WGS) entry which is preliminary data.</text>
</comment>
<accession>A0ACC2LS28</accession>
<dbReference type="Proteomes" id="UP001234297">
    <property type="component" value="Chromosome 3"/>
</dbReference>
<evidence type="ECO:0000313" key="2">
    <source>
        <dbReference type="Proteomes" id="UP001234297"/>
    </source>
</evidence>
<evidence type="ECO:0000313" key="1">
    <source>
        <dbReference type="EMBL" id="KAJ8635849.1"/>
    </source>
</evidence>
<reference evidence="1 2" key="1">
    <citation type="journal article" date="2022" name="Hortic Res">
        <title>A haplotype resolved chromosomal level avocado genome allows analysis of novel avocado genes.</title>
        <authorList>
            <person name="Nath O."/>
            <person name="Fletcher S.J."/>
            <person name="Hayward A."/>
            <person name="Shaw L.M."/>
            <person name="Masouleh A.K."/>
            <person name="Furtado A."/>
            <person name="Henry R.J."/>
            <person name="Mitter N."/>
        </authorList>
    </citation>
    <scope>NUCLEOTIDE SEQUENCE [LARGE SCALE GENOMIC DNA]</scope>
    <source>
        <strain evidence="2">cv. Hass</strain>
    </source>
</reference>
<gene>
    <name evidence="1" type="ORF">MRB53_010116</name>
</gene>
<dbReference type="EMBL" id="CM056811">
    <property type="protein sequence ID" value="KAJ8635849.1"/>
    <property type="molecule type" value="Genomic_DNA"/>
</dbReference>
<protein>
    <submittedName>
        <fullName evidence="1">Uncharacterized protein</fullName>
    </submittedName>
</protein>